<dbReference type="Proteomes" id="UP000014760">
    <property type="component" value="Unassembled WGS sequence"/>
</dbReference>
<proteinExistence type="predicted"/>
<keyword evidence="3" id="KW-1185">Reference proteome</keyword>
<evidence type="ECO:0000313" key="3">
    <source>
        <dbReference type="Proteomes" id="UP000014760"/>
    </source>
</evidence>
<accession>R7V395</accession>
<reference evidence="2" key="3">
    <citation type="submission" date="2015-06" db="UniProtKB">
        <authorList>
            <consortium name="EnsemblMetazoa"/>
        </authorList>
    </citation>
    <scope>IDENTIFICATION</scope>
</reference>
<evidence type="ECO:0000313" key="1">
    <source>
        <dbReference type="EMBL" id="ELU13029.1"/>
    </source>
</evidence>
<name>R7V395_CAPTE</name>
<dbReference type="STRING" id="283909.R7V395"/>
<dbReference type="AlphaFoldDB" id="R7V395"/>
<evidence type="ECO:0000313" key="2">
    <source>
        <dbReference type="EnsemblMetazoa" id="CapteP225021"/>
    </source>
</evidence>
<dbReference type="HOGENOM" id="CLU_032947_0_0_1"/>
<reference evidence="3" key="1">
    <citation type="submission" date="2012-12" db="EMBL/GenBank/DDBJ databases">
        <authorList>
            <person name="Hellsten U."/>
            <person name="Grimwood J."/>
            <person name="Chapman J.A."/>
            <person name="Shapiro H."/>
            <person name="Aerts A."/>
            <person name="Otillar R.P."/>
            <person name="Terry A.Y."/>
            <person name="Boore J.L."/>
            <person name="Simakov O."/>
            <person name="Marletaz F."/>
            <person name="Cho S.-J."/>
            <person name="Edsinger-Gonzales E."/>
            <person name="Havlak P."/>
            <person name="Kuo D.-H."/>
            <person name="Larsson T."/>
            <person name="Lv J."/>
            <person name="Arendt D."/>
            <person name="Savage R."/>
            <person name="Osoegawa K."/>
            <person name="de Jong P."/>
            <person name="Lindberg D.R."/>
            <person name="Seaver E.C."/>
            <person name="Weisblat D.A."/>
            <person name="Putnam N.H."/>
            <person name="Grigoriev I.V."/>
            <person name="Rokhsar D.S."/>
        </authorList>
    </citation>
    <scope>NUCLEOTIDE SEQUENCE</scope>
    <source>
        <strain evidence="3">I ESC-2004</strain>
    </source>
</reference>
<dbReference type="EMBL" id="KB295546">
    <property type="protein sequence ID" value="ELU13029.1"/>
    <property type="molecule type" value="Genomic_DNA"/>
</dbReference>
<organism evidence="1">
    <name type="scientific">Capitella teleta</name>
    <name type="common">Polychaete worm</name>
    <dbReference type="NCBI Taxonomy" id="283909"/>
    <lineage>
        <taxon>Eukaryota</taxon>
        <taxon>Metazoa</taxon>
        <taxon>Spiralia</taxon>
        <taxon>Lophotrochozoa</taxon>
        <taxon>Annelida</taxon>
        <taxon>Polychaeta</taxon>
        <taxon>Sedentaria</taxon>
        <taxon>Scolecida</taxon>
        <taxon>Capitellidae</taxon>
        <taxon>Capitella</taxon>
    </lineage>
</organism>
<dbReference type="OMA" id="ERDEYWI"/>
<gene>
    <name evidence="1" type="ORF">CAPTEDRAFT_225021</name>
</gene>
<dbReference type="EnsemblMetazoa" id="CapteT225021">
    <property type="protein sequence ID" value="CapteP225021"/>
    <property type="gene ID" value="CapteG225021"/>
</dbReference>
<sequence length="432" mass="47917">MNQNQMSFPISYVDFIPQCLQAPAMFKQPEFEKFNILMQRANQWLMQNPGFKSKTCESVEFLVDNFQNQGQYLTKTMFRESGNIGSSFIRGLRLWFCSKDAGDASEPQQLGYLSVVPTCLSAAGMFSKPKFENFAQTVDRINEMFRQNPIPGRLLNVETQDMTIKSWTGSVDADCSYFYKSADMGDSFVNVIRIFYVGGYPANEAIGCIDFSPACIQPGGWLTIGAFEPMTSVAAKANAWMAANPGLPVINLQSINYKMSASWDGTGTLDTLRTFYTESGAGSTLYLRILRVVFASTFDPSVMITRPGISCLSYRTFSPCQTTTGGVYTPPEFETVSDTVKRILAWTQATEAKVISAETVPILVQTGGLSQPWAIDPEAAYTFYRGGSDIAKYWRLVIRVYLDGTYQDPPSEVLPPAPLLQPTQEACCCSVM</sequence>
<dbReference type="OrthoDB" id="6283821at2759"/>
<dbReference type="EMBL" id="AMQN01019290">
    <property type="status" value="NOT_ANNOTATED_CDS"/>
    <property type="molecule type" value="Genomic_DNA"/>
</dbReference>
<protein>
    <submittedName>
        <fullName evidence="1 2">Uncharacterized protein</fullName>
    </submittedName>
</protein>
<reference evidence="1 3" key="2">
    <citation type="journal article" date="2013" name="Nature">
        <title>Insights into bilaterian evolution from three spiralian genomes.</title>
        <authorList>
            <person name="Simakov O."/>
            <person name="Marletaz F."/>
            <person name="Cho S.J."/>
            <person name="Edsinger-Gonzales E."/>
            <person name="Havlak P."/>
            <person name="Hellsten U."/>
            <person name="Kuo D.H."/>
            <person name="Larsson T."/>
            <person name="Lv J."/>
            <person name="Arendt D."/>
            <person name="Savage R."/>
            <person name="Osoegawa K."/>
            <person name="de Jong P."/>
            <person name="Grimwood J."/>
            <person name="Chapman J.A."/>
            <person name="Shapiro H."/>
            <person name="Aerts A."/>
            <person name="Otillar R.P."/>
            <person name="Terry A.Y."/>
            <person name="Boore J.L."/>
            <person name="Grigoriev I.V."/>
            <person name="Lindberg D.R."/>
            <person name="Seaver E.C."/>
            <person name="Weisblat D.A."/>
            <person name="Putnam N.H."/>
            <person name="Rokhsar D.S."/>
        </authorList>
    </citation>
    <scope>NUCLEOTIDE SEQUENCE</scope>
    <source>
        <strain evidence="1 3">I ESC-2004</strain>
    </source>
</reference>